<comment type="caution">
    <text evidence="1">The sequence shown here is derived from an EMBL/GenBank/DDBJ whole genome shotgun (WGS) entry which is preliminary data.</text>
</comment>
<dbReference type="InterPro" id="IPR036390">
    <property type="entry name" value="WH_DNA-bd_sf"/>
</dbReference>
<dbReference type="Proteomes" id="UP000377595">
    <property type="component" value="Unassembled WGS sequence"/>
</dbReference>
<dbReference type="InterPro" id="IPR036388">
    <property type="entry name" value="WH-like_DNA-bd_sf"/>
</dbReference>
<dbReference type="CDD" id="cd00090">
    <property type="entry name" value="HTH_ARSR"/>
    <property type="match status" value="1"/>
</dbReference>
<keyword evidence="2" id="KW-1185">Reference proteome</keyword>
<sequence length="309" mass="33835">MTYIWRVSWLTELRAAGWEAELTSDLLIVGDRAFRVVRRARAPWPREVVSPPGPDCLLIVPSITGGAAQAVEAAGWSWASDDGRIYLRGMTRLPKLAVTTKRPSRVSMAAGPSAIARVLLEEVAPLTQTRIAARAGVTQARISQVLADMRSDGLVVRARGGWRAEERLLDRWLDGYPGPGGVQTHWFGLDDLYQQVSRVPGRVSADLAADVLAPWRRPTHVTVYSTANTDLEAHGLVPTGPDQATLTLVTPADPSILATPSPVTDRMLSTPAPWPLAPVTQILWDLRQSPAADRDEAIEALRQRWQEAR</sequence>
<dbReference type="InterPro" id="IPR011991">
    <property type="entry name" value="ArsR-like_HTH"/>
</dbReference>
<name>A0A5M3XDI9_9ACTN</name>
<dbReference type="RefSeq" id="WP_155344755.1">
    <property type="nucleotide sequence ID" value="NZ_BAAAHM010000028.1"/>
</dbReference>
<organism evidence="1 2">
    <name type="scientific">Acrocarpospora pleiomorpha</name>
    <dbReference type="NCBI Taxonomy" id="90975"/>
    <lineage>
        <taxon>Bacteria</taxon>
        <taxon>Bacillati</taxon>
        <taxon>Actinomycetota</taxon>
        <taxon>Actinomycetes</taxon>
        <taxon>Streptosporangiales</taxon>
        <taxon>Streptosporangiaceae</taxon>
        <taxon>Acrocarpospora</taxon>
    </lineage>
</organism>
<gene>
    <name evidence="1" type="ORF">Aple_025730</name>
</gene>
<dbReference type="Gene3D" id="1.10.10.10">
    <property type="entry name" value="Winged helix-like DNA-binding domain superfamily/Winged helix DNA-binding domain"/>
    <property type="match status" value="1"/>
</dbReference>
<dbReference type="SUPFAM" id="SSF46785">
    <property type="entry name" value="Winged helix' DNA-binding domain"/>
    <property type="match status" value="1"/>
</dbReference>
<accession>A0A5M3XDI9</accession>
<dbReference type="EMBL" id="BLAF01000013">
    <property type="protein sequence ID" value="GES19677.1"/>
    <property type="molecule type" value="Genomic_DNA"/>
</dbReference>
<dbReference type="AlphaFoldDB" id="A0A5M3XDI9"/>
<evidence type="ECO:0000313" key="2">
    <source>
        <dbReference type="Proteomes" id="UP000377595"/>
    </source>
</evidence>
<proteinExistence type="predicted"/>
<dbReference type="OrthoDB" id="3338463at2"/>
<protein>
    <submittedName>
        <fullName evidence="1">Uncharacterized protein</fullName>
    </submittedName>
</protein>
<evidence type="ECO:0000313" key="1">
    <source>
        <dbReference type="EMBL" id="GES19677.1"/>
    </source>
</evidence>
<reference evidence="1 2" key="1">
    <citation type="submission" date="2019-10" db="EMBL/GenBank/DDBJ databases">
        <title>Whole genome shotgun sequence of Acrocarpospora pleiomorpha NBRC 16267.</title>
        <authorList>
            <person name="Ichikawa N."/>
            <person name="Kimura A."/>
            <person name="Kitahashi Y."/>
            <person name="Komaki H."/>
            <person name="Oguchi A."/>
        </authorList>
    </citation>
    <scope>NUCLEOTIDE SEQUENCE [LARGE SCALE GENOMIC DNA]</scope>
    <source>
        <strain evidence="1 2">NBRC 16267</strain>
    </source>
</reference>